<dbReference type="Pfam" id="PF00172">
    <property type="entry name" value="Zn_clus"/>
    <property type="match status" value="1"/>
</dbReference>
<dbReference type="AlphaFoldDB" id="B0CX18"/>
<accession>B0CX18</accession>
<dbReference type="Pfam" id="PF04082">
    <property type="entry name" value="Fungal_trans"/>
    <property type="match status" value="1"/>
</dbReference>
<evidence type="ECO:0000256" key="3">
    <source>
        <dbReference type="ARBA" id="ARBA00023242"/>
    </source>
</evidence>
<reference evidence="7 8" key="1">
    <citation type="journal article" date="2008" name="Nature">
        <title>The genome of Laccaria bicolor provides insights into mycorrhizal symbiosis.</title>
        <authorList>
            <person name="Martin F."/>
            <person name="Aerts A."/>
            <person name="Ahren D."/>
            <person name="Brun A."/>
            <person name="Danchin E.G.J."/>
            <person name="Duchaussoy F."/>
            <person name="Gibon J."/>
            <person name="Kohler A."/>
            <person name="Lindquist E."/>
            <person name="Pereda V."/>
            <person name="Salamov A."/>
            <person name="Shapiro H.J."/>
            <person name="Wuyts J."/>
            <person name="Blaudez D."/>
            <person name="Buee M."/>
            <person name="Brokstein P."/>
            <person name="Canbaeck B."/>
            <person name="Cohen D."/>
            <person name="Courty P.E."/>
            <person name="Coutinho P.M."/>
            <person name="Delaruelle C."/>
            <person name="Detter J.C."/>
            <person name="Deveau A."/>
            <person name="DiFazio S."/>
            <person name="Duplessis S."/>
            <person name="Fraissinet-Tachet L."/>
            <person name="Lucic E."/>
            <person name="Frey-Klett P."/>
            <person name="Fourrey C."/>
            <person name="Feussner I."/>
            <person name="Gay G."/>
            <person name="Grimwood J."/>
            <person name="Hoegger P.J."/>
            <person name="Jain P."/>
            <person name="Kilaru S."/>
            <person name="Labbe J."/>
            <person name="Lin Y.C."/>
            <person name="Legue V."/>
            <person name="Le Tacon F."/>
            <person name="Marmeisse R."/>
            <person name="Melayah D."/>
            <person name="Montanini B."/>
            <person name="Muratet M."/>
            <person name="Nehls U."/>
            <person name="Niculita-Hirzel H."/>
            <person name="Oudot-Le Secq M.P."/>
            <person name="Peter M."/>
            <person name="Quesneville H."/>
            <person name="Rajashekar B."/>
            <person name="Reich M."/>
            <person name="Rouhier N."/>
            <person name="Schmutz J."/>
            <person name="Yin T."/>
            <person name="Chalot M."/>
            <person name="Henrissat B."/>
            <person name="Kuees U."/>
            <person name="Lucas S."/>
            <person name="Van de Peer Y."/>
            <person name="Podila G.K."/>
            <person name="Polle A."/>
            <person name="Pukkila P.J."/>
            <person name="Richardson P.M."/>
            <person name="Rouze P."/>
            <person name="Sanders I.R."/>
            <person name="Stajich J.E."/>
            <person name="Tunlid A."/>
            <person name="Tuskan G."/>
            <person name="Grigoriev I.V."/>
        </authorList>
    </citation>
    <scope>NUCLEOTIDE SEQUENCE [LARGE SCALE GENOMIC DNA]</scope>
    <source>
        <strain evidence="8">S238N-H82 / ATCC MYA-4686</strain>
    </source>
</reference>
<protein>
    <submittedName>
        <fullName evidence="7">Predicted protein</fullName>
    </submittedName>
</protein>
<keyword evidence="8" id="KW-1185">Reference proteome</keyword>
<keyword evidence="4" id="KW-0175">Coiled coil</keyword>
<dbReference type="InterPro" id="IPR050613">
    <property type="entry name" value="Sec_Metabolite_Reg"/>
</dbReference>
<dbReference type="GO" id="GO:0005634">
    <property type="term" value="C:nucleus"/>
    <property type="evidence" value="ECO:0007669"/>
    <property type="project" value="UniProtKB-SubCell"/>
</dbReference>
<gene>
    <name evidence="7" type="ORF">LACBIDRAFT_308722</name>
</gene>
<dbReference type="STRING" id="486041.B0CX18"/>
<dbReference type="CDD" id="cd12148">
    <property type="entry name" value="fungal_TF_MHR"/>
    <property type="match status" value="1"/>
</dbReference>
<feature type="region of interest" description="Disordered" evidence="5">
    <location>
        <begin position="1"/>
        <end position="89"/>
    </location>
</feature>
<sequence length="860" mass="95214">MFGGSSSCGQDARGPQDMHDARPSKRPRNVGESSFRDSVQAGPIEDHGMGSPTDPMGRAGRSDGGHNSIVSATMPANASTAGRGRVDDKNNRKLSCKECRRLKLKCDRVFPCQSCVKRGCGSLCPEGALTSGRGSRFILAGAEQLHEKIHELGDRVRQLEDALEALQATCSSHPHPLLAPELLKIKTSQELYGTAQNAQPPTPQQQQQPPLPQPLPLQPSSAAPAGKDENLRLSVGSIPIRYQSPAPRPNSRGTELGRHGRGSATPEVPPDILQLSATFPFPWCVDLSIRKRIRDSLPPKDQAQRICEEAMRNALWQYNLDASETFLPNLLHYCYSTAIEDLSPRRLALLLMVLSIGSLVDLNQPLGSLHGEAYHHLARAAVCEIPLMEEPDFDVLHALFFMIWYHLIFSDNKKAVGYAWNLMGFVAKLAQGLGLHRDAPRLKGIPEEHEKRRAVFWELLNMDCRMSLSLGRPPSICLAHVDAKTPTYVGPGIYVPRQEIVYHEWKSGFFIKCLSPILEAMVAVKAPPYSRILELDGSVRDFDVPTMLDDNIMQDLTPRFLVMQGGLVAIGRELGTFRPLVCSQVEADSAILLPALLQLHRKYFTDAMSGPDGFDLDHDYGPSVLATYLSASNLITAVETLYKREQQLTSRFLHFWFNTFSATVTLSLLISRAPSIPLASYALKDMERACQLFRKAATILPFSGKALPVMQKLADKSRRTLLQPLGNQSLTKKNSNMRYSQPQARIPPSFTNAHPGLSEYAEKLIECAKTSASLYPSAPQQDSWEQQPALNITPGESWMPDIYDYSSLGFGLDDRYAIATSQPTPFTPSSPRIAENKDYNFDHGALTPSLVDETSYMAWF</sequence>
<dbReference type="SMART" id="SM00066">
    <property type="entry name" value="GAL4"/>
    <property type="match status" value="1"/>
</dbReference>
<proteinExistence type="predicted"/>
<evidence type="ECO:0000256" key="5">
    <source>
        <dbReference type="SAM" id="MobiDB-lite"/>
    </source>
</evidence>
<dbReference type="CDD" id="cd00067">
    <property type="entry name" value="GAL4"/>
    <property type="match status" value="1"/>
</dbReference>
<dbReference type="PANTHER" id="PTHR31001">
    <property type="entry name" value="UNCHARACTERIZED TRANSCRIPTIONAL REGULATORY PROTEIN"/>
    <property type="match status" value="1"/>
</dbReference>
<dbReference type="SMART" id="SM00906">
    <property type="entry name" value="Fungal_trans"/>
    <property type="match status" value="1"/>
</dbReference>
<dbReference type="EMBL" id="DS547093">
    <property type="protein sequence ID" value="EDR13172.1"/>
    <property type="molecule type" value="Genomic_DNA"/>
</dbReference>
<evidence type="ECO:0000256" key="1">
    <source>
        <dbReference type="ARBA" id="ARBA00004123"/>
    </source>
</evidence>
<dbReference type="PROSITE" id="PS00463">
    <property type="entry name" value="ZN2_CY6_FUNGAL_1"/>
    <property type="match status" value="1"/>
</dbReference>
<evidence type="ECO:0000256" key="2">
    <source>
        <dbReference type="ARBA" id="ARBA00022723"/>
    </source>
</evidence>
<feature type="domain" description="Zn(2)-C6 fungal-type" evidence="6">
    <location>
        <begin position="95"/>
        <end position="124"/>
    </location>
</feature>
<dbReference type="InterPro" id="IPR001138">
    <property type="entry name" value="Zn2Cys6_DnaBD"/>
</dbReference>
<dbReference type="OrthoDB" id="424974at2759"/>
<organism evidence="8">
    <name type="scientific">Laccaria bicolor (strain S238N-H82 / ATCC MYA-4686)</name>
    <name type="common">Bicoloured deceiver</name>
    <name type="synonym">Laccaria laccata var. bicolor</name>
    <dbReference type="NCBI Taxonomy" id="486041"/>
    <lineage>
        <taxon>Eukaryota</taxon>
        <taxon>Fungi</taxon>
        <taxon>Dikarya</taxon>
        <taxon>Basidiomycota</taxon>
        <taxon>Agaricomycotina</taxon>
        <taxon>Agaricomycetes</taxon>
        <taxon>Agaricomycetidae</taxon>
        <taxon>Agaricales</taxon>
        <taxon>Agaricineae</taxon>
        <taxon>Hydnangiaceae</taxon>
        <taxon>Laccaria</taxon>
    </lineage>
</organism>
<dbReference type="Gene3D" id="4.10.240.10">
    <property type="entry name" value="Zn(2)-C6 fungal-type DNA-binding domain"/>
    <property type="match status" value="1"/>
</dbReference>
<evidence type="ECO:0000259" key="6">
    <source>
        <dbReference type="PROSITE" id="PS50048"/>
    </source>
</evidence>
<dbReference type="KEGG" id="lbc:LACBIDRAFT_308722"/>
<feature type="coiled-coil region" evidence="4">
    <location>
        <begin position="142"/>
        <end position="169"/>
    </location>
</feature>
<dbReference type="InterPro" id="IPR007219">
    <property type="entry name" value="XnlR_reg_dom"/>
</dbReference>
<name>B0CX18_LACBS</name>
<feature type="region of interest" description="Disordered" evidence="5">
    <location>
        <begin position="194"/>
        <end position="269"/>
    </location>
</feature>
<dbReference type="Proteomes" id="UP000001194">
    <property type="component" value="Unassembled WGS sequence"/>
</dbReference>
<dbReference type="InParanoid" id="B0CX18"/>
<feature type="compositionally biased region" description="Basic and acidic residues" evidence="5">
    <location>
        <begin position="14"/>
        <end position="23"/>
    </location>
</feature>
<dbReference type="InterPro" id="IPR036864">
    <property type="entry name" value="Zn2-C6_fun-type_DNA-bd_sf"/>
</dbReference>
<dbReference type="HOGENOM" id="CLU_007340_2_0_1"/>
<comment type="subcellular location">
    <subcellularLocation>
        <location evidence="1">Nucleus</location>
    </subcellularLocation>
</comment>
<feature type="compositionally biased region" description="Polar residues" evidence="5">
    <location>
        <begin position="68"/>
        <end position="80"/>
    </location>
</feature>
<feature type="region of interest" description="Disordered" evidence="5">
    <location>
        <begin position="732"/>
        <end position="752"/>
    </location>
</feature>
<dbReference type="PROSITE" id="PS50048">
    <property type="entry name" value="ZN2_CY6_FUNGAL_2"/>
    <property type="match status" value="1"/>
</dbReference>
<dbReference type="GO" id="GO:0003677">
    <property type="term" value="F:DNA binding"/>
    <property type="evidence" value="ECO:0007669"/>
    <property type="project" value="InterPro"/>
</dbReference>
<dbReference type="SUPFAM" id="SSF57701">
    <property type="entry name" value="Zn2/Cys6 DNA-binding domain"/>
    <property type="match status" value="1"/>
</dbReference>
<dbReference type="GO" id="GO:0000981">
    <property type="term" value="F:DNA-binding transcription factor activity, RNA polymerase II-specific"/>
    <property type="evidence" value="ECO:0007669"/>
    <property type="project" value="InterPro"/>
</dbReference>
<evidence type="ECO:0000313" key="7">
    <source>
        <dbReference type="EMBL" id="EDR13172.1"/>
    </source>
</evidence>
<dbReference type="GO" id="GO:0006351">
    <property type="term" value="P:DNA-templated transcription"/>
    <property type="evidence" value="ECO:0007669"/>
    <property type="project" value="InterPro"/>
</dbReference>
<dbReference type="GeneID" id="6071481"/>
<dbReference type="GO" id="GO:0008270">
    <property type="term" value="F:zinc ion binding"/>
    <property type="evidence" value="ECO:0007669"/>
    <property type="project" value="InterPro"/>
</dbReference>
<keyword evidence="2" id="KW-0479">Metal-binding</keyword>
<keyword evidence="3" id="KW-0539">Nucleus</keyword>
<evidence type="ECO:0000313" key="8">
    <source>
        <dbReference type="Proteomes" id="UP000001194"/>
    </source>
</evidence>
<dbReference type="RefSeq" id="XP_001875670.1">
    <property type="nucleotide sequence ID" value="XM_001875635.1"/>
</dbReference>
<feature type="compositionally biased region" description="Low complexity" evidence="5">
    <location>
        <begin position="194"/>
        <end position="208"/>
    </location>
</feature>
<feature type="compositionally biased region" description="Polar residues" evidence="5">
    <location>
        <begin position="732"/>
        <end position="743"/>
    </location>
</feature>
<dbReference type="PANTHER" id="PTHR31001:SF56">
    <property type="entry name" value="ZN(2)-C6 FUNGAL-TYPE DOMAIN-CONTAINING PROTEIN"/>
    <property type="match status" value="1"/>
</dbReference>
<evidence type="ECO:0000256" key="4">
    <source>
        <dbReference type="SAM" id="Coils"/>
    </source>
</evidence>